<dbReference type="GeneID" id="122145221"/>
<dbReference type="Pfam" id="PF12775">
    <property type="entry name" value="AAA_7"/>
    <property type="match status" value="1"/>
</dbReference>
<accession>A0A9R0AVY5</accession>
<dbReference type="GO" id="GO:0007018">
    <property type="term" value="P:microtubule-based movement"/>
    <property type="evidence" value="ECO:0007669"/>
    <property type="project" value="InterPro"/>
</dbReference>
<dbReference type="RefSeq" id="XP_042613372.1">
    <property type="nucleotide sequence ID" value="XM_042757438.1"/>
</dbReference>
<proteinExistence type="predicted"/>
<dbReference type="InterPro" id="IPR026983">
    <property type="entry name" value="DHC"/>
</dbReference>
<name>A0A9R0AVY5_CYPCA</name>
<dbReference type="PANTHER" id="PTHR45703">
    <property type="entry name" value="DYNEIN HEAVY CHAIN"/>
    <property type="match status" value="1"/>
</dbReference>
<protein>
    <submittedName>
        <fullName evidence="1">Dynein beta chain, ciliary-like</fullName>
    </submittedName>
</protein>
<gene>
    <name evidence="1" type="primary">LOC122145221</name>
</gene>
<dbReference type="Proteomes" id="UP001155660">
    <property type="component" value="Chromosome A6"/>
</dbReference>
<sequence>MELLLQKGKPVMLVRNAGVGKTILVWDKSSKFKEEFMVAKVPFNYYTTSAMLQRVLEKHLEKKAGQNFATPGTKKLIYFVDDLNMPGVDAYGTVQPQTLIRQHLDYSQWYVHQSFVYETVLFLNMLLINLDVCIL</sequence>
<dbReference type="PANTHER" id="PTHR45703:SF12">
    <property type="entry name" value="DYNEIN AXONEMAL HEAVY CHAIN 11"/>
    <property type="match status" value="1"/>
</dbReference>
<dbReference type="GO" id="GO:0051959">
    <property type="term" value="F:dynein light intermediate chain binding"/>
    <property type="evidence" value="ECO:0007669"/>
    <property type="project" value="InterPro"/>
</dbReference>
<dbReference type="GO" id="GO:0045505">
    <property type="term" value="F:dynein intermediate chain binding"/>
    <property type="evidence" value="ECO:0007669"/>
    <property type="project" value="InterPro"/>
</dbReference>
<dbReference type="OrthoDB" id="8937274at2759"/>
<dbReference type="GO" id="GO:0030286">
    <property type="term" value="C:dynein complex"/>
    <property type="evidence" value="ECO:0007669"/>
    <property type="project" value="InterPro"/>
</dbReference>
<dbReference type="KEGG" id="ccar:122145221"/>
<evidence type="ECO:0000313" key="1">
    <source>
        <dbReference type="RefSeq" id="XP_042613372.1"/>
    </source>
</evidence>
<reference evidence="1" key="1">
    <citation type="submission" date="2025-08" db="UniProtKB">
        <authorList>
            <consortium name="RefSeq"/>
        </authorList>
    </citation>
    <scope>IDENTIFICATION</scope>
    <source>
        <tissue evidence="1">Muscle</tissue>
    </source>
</reference>
<dbReference type="AlphaFoldDB" id="A0A9R0AVY5"/>
<organism evidence="1">
    <name type="scientific">Cyprinus carpio</name>
    <name type="common">Common carp</name>
    <dbReference type="NCBI Taxonomy" id="7962"/>
    <lineage>
        <taxon>Eukaryota</taxon>
        <taxon>Metazoa</taxon>
        <taxon>Chordata</taxon>
        <taxon>Craniata</taxon>
        <taxon>Vertebrata</taxon>
        <taxon>Euteleostomi</taxon>
        <taxon>Actinopterygii</taxon>
        <taxon>Neopterygii</taxon>
        <taxon>Teleostei</taxon>
        <taxon>Ostariophysi</taxon>
        <taxon>Cypriniformes</taxon>
        <taxon>Cyprinidae</taxon>
        <taxon>Cyprininae</taxon>
        <taxon>Cyprinus</taxon>
    </lineage>
</organism>